<dbReference type="KEGG" id="bdw:94335200"/>
<evidence type="ECO:0000313" key="3">
    <source>
        <dbReference type="EMBL" id="KAK2197899.1"/>
    </source>
</evidence>
<organism evidence="2 4">
    <name type="scientific">Babesia duncani</name>
    <dbReference type="NCBI Taxonomy" id="323732"/>
    <lineage>
        <taxon>Eukaryota</taxon>
        <taxon>Sar</taxon>
        <taxon>Alveolata</taxon>
        <taxon>Apicomplexa</taxon>
        <taxon>Aconoidasida</taxon>
        <taxon>Piroplasmida</taxon>
        <taxon>Babesiidae</taxon>
        <taxon>Babesia</taxon>
    </lineage>
</organism>
<evidence type="ECO:0000256" key="1">
    <source>
        <dbReference type="SAM" id="Phobius"/>
    </source>
</evidence>
<comment type="caution">
    <text evidence="2">The sequence shown here is derived from an EMBL/GenBank/DDBJ whole genome shotgun (WGS) entry which is preliminary data.</text>
</comment>
<dbReference type="Proteomes" id="UP001214638">
    <property type="component" value="Unassembled WGS sequence"/>
</dbReference>
<dbReference type="GeneID" id="94335200"/>
<keyword evidence="1" id="KW-0472">Membrane</keyword>
<keyword evidence="4" id="KW-1185">Reference proteome</keyword>
<gene>
    <name evidence="3" type="ORF">BdWA1_000902</name>
    <name evidence="2" type="ORF">BdWA1_003722</name>
</gene>
<reference evidence="2" key="1">
    <citation type="journal article" date="2023" name="Nat. Microbiol.">
        <title>Babesia duncani multi-omics identifies virulence factors and drug targets.</title>
        <authorList>
            <person name="Singh P."/>
            <person name="Lonardi S."/>
            <person name="Liang Q."/>
            <person name="Vydyam P."/>
            <person name="Khabirova E."/>
            <person name="Fang T."/>
            <person name="Gihaz S."/>
            <person name="Thekkiniath J."/>
            <person name="Munshi M."/>
            <person name="Abel S."/>
            <person name="Ciampossin L."/>
            <person name="Batugedara G."/>
            <person name="Gupta M."/>
            <person name="Lu X.M."/>
            <person name="Lenz T."/>
            <person name="Chakravarty S."/>
            <person name="Cornillot E."/>
            <person name="Hu Y."/>
            <person name="Ma W."/>
            <person name="Gonzalez L.M."/>
            <person name="Sanchez S."/>
            <person name="Estrada K."/>
            <person name="Sanchez-Flores A."/>
            <person name="Montero E."/>
            <person name="Harb O.S."/>
            <person name="Le Roch K.G."/>
            <person name="Mamoun C.B."/>
        </authorList>
    </citation>
    <scope>NUCLEOTIDE SEQUENCE</scope>
    <source>
        <strain evidence="2">WA1</strain>
    </source>
</reference>
<feature type="transmembrane region" description="Helical" evidence="1">
    <location>
        <begin position="120"/>
        <end position="139"/>
    </location>
</feature>
<dbReference type="EMBL" id="JALLKP010000041">
    <property type="protein sequence ID" value="KAK2194810.1"/>
    <property type="molecule type" value="Genomic_DNA"/>
</dbReference>
<proteinExistence type="predicted"/>
<dbReference type="RefSeq" id="XP_067804741.1">
    <property type="nucleotide sequence ID" value="XM_067945950.1"/>
</dbReference>
<accession>A0AAD9PH87</accession>
<evidence type="ECO:0000313" key="4">
    <source>
        <dbReference type="Proteomes" id="UP001214638"/>
    </source>
</evidence>
<sequence>MICLVNLTVFGAYANKPDGAPDNSSSPPVTEKKSNIGIPACIDLHGQGLRICSAVETATDADHGGQCTPESCRAACCMAAHRCQQANYLSHSTFECIEKNLLHHQGTCCTVTRSKGVTKAYASGIIGALIMCGGLYFLVSTGSKNDVIKGEKPDSDEETEDNALIYETKTPHLKVDKLLATDADDVFWED</sequence>
<name>A0AAD9PH87_9APIC</name>
<protein>
    <submittedName>
        <fullName evidence="2">Uncharacterized protein</fullName>
    </submittedName>
</protein>
<keyword evidence="1" id="KW-1133">Transmembrane helix</keyword>
<evidence type="ECO:0000313" key="2">
    <source>
        <dbReference type="EMBL" id="KAK2194810.1"/>
    </source>
</evidence>
<dbReference type="EMBL" id="JALLKP010000001">
    <property type="protein sequence ID" value="KAK2197899.1"/>
    <property type="molecule type" value="Genomic_DNA"/>
</dbReference>
<keyword evidence="1" id="KW-0812">Transmembrane</keyword>
<dbReference type="AlphaFoldDB" id="A0AAD9PH87"/>